<feature type="domain" description="Transposase putative helix-turn-helix" evidence="10">
    <location>
        <begin position="1"/>
        <end position="43"/>
    </location>
</feature>
<protein>
    <submittedName>
        <fullName evidence="11">RNA-guided endonuclease TnpB family protein</fullName>
    </submittedName>
</protein>
<dbReference type="Pfam" id="PF01385">
    <property type="entry name" value="OrfB_IS605"/>
    <property type="match status" value="1"/>
</dbReference>
<keyword evidence="7" id="KW-0233">DNA recombination</keyword>
<evidence type="ECO:0000259" key="8">
    <source>
        <dbReference type="Pfam" id="PF01385"/>
    </source>
</evidence>
<keyword evidence="11" id="KW-0540">Nuclease</keyword>
<name>A0ABY9MPU1_9GAMM</name>
<keyword evidence="3" id="KW-0815">Transposition</keyword>
<dbReference type="GO" id="GO:0004519">
    <property type="term" value="F:endonuclease activity"/>
    <property type="evidence" value="ECO:0007669"/>
    <property type="project" value="UniProtKB-KW"/>
</dbReference>
<dbReference type="InterPro" id="IPR021027">
    <property type="entry name" value="Transposase_put_HTH"/>
</dbReference>
<evidence type="ECO:0000256" key="7">
    <source>
        <dbReference type="ARBA" id="ARBA00023172"/>
    </source>
</evidence>
<dbReference type="PANTHER" id="PTHR30405:SF25">
    <property type="entry name" value="RNA-GUIDED DNA ENDONUCLEASE INSQ-RELATED"/>
    <property type="match status" value="1"/>
</dbReference>
<evidence type="ECO:0000256" key="1">
    <source>
        <dbReference type="ARBA" id="ARBA00008761"/>
    </source>
</evidence>
<evidence type="ECO:0000256" key="3">
    <source>
        <dbReference type="ARBA" id="ARBA00022578"/>
    </source>
</evidence>
<evidence type="ECO:0000256" key="4">
    <source>
        <dbReference type="ARBA" id="ARBA00022723"/>
    </source>
</evidence>
<evidence type="ECO:0000313" key="12">
    <source>
        <dbReference type="Proteomes" id="UP001236657"/>
    </source>
</evidence>
<keyword evidence="6" id="KW-0238">DNA-binding</keyword>
<dbReference type="Proteomes" id="UP001236657">
    <property type="component" value="Chromosome"/>
</dbReference>
<keyword evidence="11" id="KW-0255">Endonuclease</keyword>
<proteinExistence type="inferred from homology"/>
<evidence type="ECO:0000256" key="6">
    <source>
        <dbReference type="ARBA" id="ARBA00023125"/>
    </source>
</evidence>
<dbReference type="Pfam" id="PF07282">
    <property type="entry name" value="Cas12f1-like_TNB"/>
    <property type="match status" value="1"/>
</dbReference>
<feature type="domain" description="Cas12f1-like TNB" evidence="9">
    <location>
        <begin position="293"/>
        <end position="362"/>
    </location>
</feature>
<evidence type="ECO:0000313" key="11">
    <source>
        <dbReference type="EMBL" id="WML90582.1"/>
    </source>
</evidence>
<dbReference type="EMBL" id="CP133218">
    <property type="protein sequence ID" value="WML90582.1"/>
    <property type="molecule type" value="Genomic_DNA"/>
</dbReference>
<sequence>MIISHKIRLNPNNKQATYLAKAAGTARFAYNWALAEWQTQYAAWKDDNSQPKPNQMSLRRQLNAVKREQFPWMLEVTKNAPQMAIIQLGAAFKNFFAGRTQYPQFKKKGKSRDSFTLTNDQFAIDACRIRIPNLGLVRMRETLRFSGKILSATISRTADQWFASITVDTQDHNHLPPAENQGTVGVDLGVSALATLSTGEKVTGAKPHKALLSRLQRLSRSLSRKVKGSANRHKAKQKLAKLHAQIANIRKDCLHQLTTDLTRRFHTIGIEDLNVSGMVKNRHLSRAISDMGFFEFRRQLEYKAEMRGSVVVVADRFFASSKTCSASGCGHKVDNLPLSIRQWTCPVCGAVHDRDVNAAKNLQEYAVSYTVSACGGEGAGSRCKPKAKPAPVKQEFNTMTTFS</sequence>
<keyword evidence="5" id="KW-0862">Zinc</keyword>
<accession>A0ABY9MPU1</accession>
<gene>
    <name evidence="11" type="ORF">RCF98_16630</name>
</gene>
<dbReference type="InterPro" id="IPR010095">
    <property type="entry name" value="Cas12f1-like_TNB"/>
</dbReference>
<dbReference type="InterPro" id="IPR001959">
    <property type="entry name" value="Transposase"/>
</dbReference>
<dbReference type="PANTHER" id="PTHR30405">
    <property type="entry name" value="TRANSPOSASE"/>
    <property type="match status" value="1"/>
</dbReference>
<comment type="similarity">
    <text evidence="1">In the C-terminal section; belongs to the transposase 35 family.</text>
</comment>
<evidence type="ECO:0000256" key="2">
    <source>
        <dbReference type="ARBA" id="ARBA00011044"/>
    </source>
</evidence>
<feature type="domain" description="Probable transposase IS891/IS1136/IS1341" evidence="8">
    <location>
        <begin position="167"/>
        <end position="282"/>
    </location>
</feature>
<evidence type="ECO:0000259" key="10">
    <source>
        <dbReference type="Pfam" id="PF12323"/>
    </source>
</evidence>
<keyword evidence="12" id="KW-1185">Reference proteome</keyword>
<evidence type="ECO:0000259" key="9">
    <source>
        <dbReference type="Pfam" id="PF07282"/>
    </source>
</evidence>
<reference evidence="11 12" key="1">
    <citation type="submission" date="2023-08" db="EMBL/GenBank/DDBJ databases">
        <title>New molecular markers tilS and rpoB for phylogenetic and monitoring studies of the genus Thiothrix biodiversity.</title>
        <authorList>
            <person name="Ravin N.V."/>
            <person name="Smolyakov D."/>
            <person name="Markov N.D."/>
            <person name="Beletsky A.V."/>
            <person name="Mardanov A.V."/>
            <person name="Rudenko T.S."/>
            <person name="Grabovich M.Y."/>
        </authorList>
    </citation>
    <scope>NUCLEOTIDE SEQUENCE [LARGE SCALE GENOMIC DNA]</scope>
    <source>
        <strain evidence="11 12">MK1</strain>
    </source>
</reference>
<comment type="similarity">
    <text evidence="2">In the N-terminal section; belongs to the transposase 2 family.</text>
</comment>
<dbReference type="RefSeq" id="WP_308392072.1">
    <property type="nucleotide sequence ID" value="NZ_CP133218.1"/>
</dbReference>
<keyword evidence="4" id="KW-0479">Metal-binding</keyword>
<organism evidence="11 12">
    <name type="scientific">Thiothrix lacustris</name>
    <dbReference type="NCBI Taxonomy" id="525917"/>
    <lineage>
        <taxon>Bacteria</taxon>
        <taxon>Pseudomonadati</taxon>
        <taxon>Pseudomonadota</taxon>
        <taxon>Gammaproteobacteria</taxon>
        <taxon>Thiotrichales</taxon>
        <taxon>Thiotrichaceae</taxon>
        <taxon>Thiothrix</taxon>
    </lineage>
</organism>
<keyword evidence="11" id="KW-0378">Hydrolase</keyword>
<dbReference type="InterPro" id="IPR051399">
    <property type="entry name" value="RNA-guided_DNA_endo/Transpos"/>
</dbReference>
<dbReference type="Pfam" id="PF12323">
    <property type="entry name" value="HTH_OrfB_IS605"/>
    <property type="match status" value="1"/>
</dbReference>
<dbReference type="NCBIfam" id="NF040570">
    <property type="entry name" value="guided_TnpB"/>
    <property type="match status" value="1"/>
</dbReference>
<evidence type="ECO:0000256" key="5">
    <source>
        <dbReference type="ARBA" id="ARBA00022833"/>
    </source>
</evidence>
<dbReference type="NCBIfam" id="TIGR01766">
    <property type="entry name" value="IS200/IS605 family accessory protein TnpB-like domain"/>
    <property type="match status" value="1"/>
</dbReference>